<protein>
    <submittedName>
        <fullName evidence="7">Glycerate dehydrogenase</fullName>
        <ecNumber evidence="7">1.1.1.29</ecNumber>
    </submittedName>
</protein>
<gene>
    <name evidence="7" type="primary">hprA_1</name>
    <name evidence="7" type="ORF">AULFYP135_00102</name>
</gene>
<keyword evidence="2 4" id="KW-0560">Oxidoreductase</keyword>
<dbReference type="PROSITE" id="PS00670">
    <property type="entry name" value="D_2_HYDROXYACID_DH_2"/>
    <property type="match status" value="1"/>
</dbReference>
<evidence type="ECO:0000259" key="6">
    <source>
        <dbReference type="Pfam" id="PF02826"/>
    </source>
</evidence>
<reference evidence="7" key="1">
    <citation type="submission" date="2019-11" db="EMBL/GenBank/DDBJ databases">
        <authorList>
            <person name="Feng L."/>
        </authorList>
    </citation>
    <scope>NUCLEOTIDE SEQUENCE</scope>
    <source>
        <strain evidence="7">AundefinedLFYP135</strain>
    </source>
</reference>
<name>A0A6N2QZZ3_9FIRM</name>
<evidence type="ECO:0000256" key="3">
    <source>
        <dbReference type="ARBA" id="ARBA00023027"/>
    </source>
</evidence>
<dbReference type="FunFam" id="3.40.50.720:FF:000203">
    <property type="entry name" value="D-3-phosphoglycerate dehydrogenase (SerA)"/>
    <property type="match status" value="1"/>
</dbReference>
<dbReference type="PROSITE" id="PS00671">
    <property type="entry name" value="D_2_HYDROXYACID_DH_3"/>
    <property type="match status" value="1"/>
</dbReference>
<keyword evidence="3" id="KW-0520">NAD</keyword>
<evidence type="ECO:0000313" key="7">
    <source>
        <dbReference type="EMBL" id="VYS73768.1"/>
    </source>
</evidence>
<evidence type="ECO:0000256" key="1">
    <source>
        <dbReference type="ARBA" id="ARBA00005854"/>
    </source>
</evidence>
<dbReference type="InterPro" id="IPR029753">
    <property type="entry name" value="D-isomer_DH_CS"/>
</dbReference>
<feature type="domain" description="D-isomer specific 2-hydroxyacid dehydrogenase NAD-binding" evidence="6">
    <location>
        <begin position="111"/>
        <end position="284"/>
    </location>
</feature>
<dbReference type="Pfam" id="PF02826">
    <property type="entry name" value="2-Hacid_dh_C"/>
    <property type="match status" value="1"/>
</dbReference>
<dbReference type="PANTHER" id="PTHR43761:SF1">
    <property type="entry name" value="D-ISOMER SPECIFIC 2-HYDROXYACID DEHYDROGENASE CATALYTIC DOMAIN-CONTAINING PROTEIN-RELATED"/>
    <property type="match status" value="1"/>
</dbReference>
<dbReference type="InterPro" id="IPR006140">
    <property type="entry name" value="D-isomer_DH_NAD-bd"/>
</dbReference>
<dbReference type="Pfam" id="PF00389">
    <property type="entry name" value="2-Hacid_dh"/>
    <property type="match status" value="1"/>
</dbReference>
<evidence type="ECO:0000256" key="2">
    <source>
        <dbReference type="ARBA" id="ARBA00023002"/>
    </source>
</evidence>
<dbReference type="PANTHER" id="PTHR43761">
    <property type="entry name" value="D-ISOMER SPECIFIC 2-HYDROXYACID DEHYDROGENASE FAMILY PROTEIN (AFU_ORTHOLOGUE AFUA_1G13630)"/>
    <property type="match status" value="1"/>
</dbReference>
<dbReference type="Gene3D" id="3.40.50.720">
    <property type="entry name" value="NAD(P)-binding Rossmann-like Domain"/>
    <property type="match status" value="2"/>
</dbReference>
<dbReference type="SUPFAM" id="SSF52283">
    <property type="entry name" value="Formate/glycerate dehydrogenase catalytic domain-like"/>
    <property type="match status" value="1"/>
</dbReference>
<dbReference type="EC" id="1.1.1.29" evidence="7"/>
<dbReference type="CDD" id="cd12161">
    <property type="entry name" value="GDH_like_1"/>
    <property type="match status" value="1"/>
</dbReference>
<dbReference type="EMBL" id="CACRSL010000003">
    <property type="protein sequence ID" value="VYS73768.1"/>
    <property type="molecule type" value="Genomic_DNA"/>
</dbReference>
<dbReference type="GO" id="GO:0008465">
    <property type="term" value="F:hydroxypyruvate reductase (NADH) activity"/>
    <property type="evidence" value="ECO:0007669"/>
    <property type="project" value="UniProtKB-EC"/>
</dbReference>
<sequence>MKIVLLESLGVPQEVLEECAKPLIDAGHSFTAYPKDTDPKVQIERAKDADVIMLANMPLKGEVISACDNLKYIDIAFTGVDHVDLEAAKAKGVKVSNAAGYSTQAVAELSIAMMISLLRNVPQVEARCRACQTKDGLVGSELGSKTVGIIGTGAIGLRTAQLCKAFGCKVIANAPHPKKEAEGIVEYVDLETLLKESDIISLHCPLNDSSRGLINKERIALMKPTAIVINAARGPVVDSQALADALNEGRIAGAGIDVFEVEPPLDVNHPLLHSKNTIVTPHVAFASAESMEARCHIVFDNITKWLAGEQVNVIL</sequence>
<feature type="domain" description="D-isomer specific 2-hydroxyacid dehydrogenase catalytic" evidence="5">
    <location>
        <begin position="16"/>
        <end position="311"/>
    </location>
</feature>
<comment type="similarity">
    <text evidence="1 4">Belongs to the D-isomer specific 2-hydroxyacid dehydrogenase family.</text>
</comment>
<evidence type="ECO:0000259" key="5">
    <source>
        <dbReference type="Pfam" id="PF00389"/>
    </source>
</evidence>
<organism evidence="7">
    <name type="scientific">uncultured Anaerotruncus sp</name>
    <dbReference type="NCBI Taxonomy" id="905011"/>
    <lineage>
        <taxon>Bacteria</taxon>
        <taxon>Bacillati</taxon>
        <taxon>Bacillota</taxon>
        <taxon>Clostridia</taxon>
        <taxon>Eubacteriales</taxon>
        <taxon>Oscillospiraceae</taxon>
        <taxon>Anaerotruncus</taxon>
        <taxon>environmental samples</taxon>
    </lineage>
</organism>
<proteinExistence type="inferred from homology"/>
<dbReference type="InterPro" id="IPR050418">
    <property type="entry name" value="D-iso_2-hydroxyacid_DH_PdxB"/>
</dbReference>
<dbReference type="SUPFAM" id="SSF51735">
    <property type="entry name" value="NAD(P)-binding Rossmann-fold domains"/>
    <property type="match status" value="1"/>
</dbReference>
<evidence type="ECO:0000256" key="4">
    <source>
        <dbReference type="RuleBase" id="RU003719"/>
    </source>
</evidence>
<dbReference type="InterPro" id="IPR036291">
    <property type="entry name" value="NAD(P)-bd_dom_sf"/>
</dbReference>
<accession>A0A6N2QZZ3</accession>
<dbReference type="AlphaFoldDB" id="A0A6N2QZZ3"/>
<dbReference type="GO" id="GO:0051287">
    <property type="term" value="F:NAD binding"/>
    <property type="evidence" value="ECO:0007669"/>
    <property type="project" value="InterPro"/>
</dbReference>
<dbReference type="InterPro" id="IPR006139">
    <property type="entry name" value="D-isomer_2_OHA_DH_cat_dom"/>
</dbReference>